<evidence type="ECO:0000313" key="1">
    <source>
        <dbReference type="EMBL" id="PFH58368.1"/>
    </source>
</evidence>
<dbReference type="Proteomes" id="UP000037136">
    <property type="component" value="Unassembled WGS sequence"/>
</dbReference>
<evidence type="ECO:0000313" key="2">
    <source>
        <dbReference type="Proteomes" id="UP000037136"/>
    </source>
</evidence>
<comment type="caution">
    <text evidence="1">The sequence shown here is derived from an EMBL/GenBank/DDBJ whole genome shotgun (WGS) entry which is preliminary data.</text>
</comment>
<dbReference type="EMBL" id="LAZP02000298">
    <property type="protein sequence ID" value="PFH58368.1"/>
    <property type="molecule type" value="Genomic_DNA"/>
</dbReference>
<organism evidence="1 2">
    <name type="scientific">Ophiocordyceps unilateralis</name>
    <name type="common">Zombie-ant fungus</name>
    <name type="synonym">Torrubia unilateralis</name>
    <dbReference type="NCBI Taxonomy" id="268505"/>
    <lineage>
        <taxon>Eukaryota</taxon>
        <taxon>Fungi</taxon>
        <taxon>Dikarya</taxon>
        <taxon>Ascomycota</taxon>
        <taxon>Pezizomycotina</taxon>
        <taxon>Sordariomycetes</taxon>
        <taxon>Hypocreomycetidae</taxon>
        <taxon>Hypocreales</taxon>
        <taxon>Ophiocordycipitaceae</taxon>
        <taxon>Ophiocordyceps</taxon>
    </lineage>
</organism>
<protein>
    <submittedName>
        <fullName evidence="1">Uncharacterized protein</fullName>
    </submittedName>
</protein>
<dbReference type="OrthoDB" id="2157530at2759"/>
<keyword evidence="2" id="KW-1185">Reference proteome</keyword>
<dbReference type="STRING" id="268505.A0A2A9PAP1"/>
<dbReference type="AlphaFoldDB" id="A0A2A9PAP1"/>
<reference evidence="1 2" key="2">
    <citation type="journal article" date="2017" name="Sci. Rep.">
        <title>Ant-infecting Ophiocordyceps genomes reveal a high diversity of potential behavioral manipulation genes and a possible major role for enterotoxins.</title>
        <authorList>
            <person name="de Bekker C."/>
            <person name="Ohm R.A."/>
            <person name="Evans H.C."/>
            <person name="Brachmann A."/>
            <person name="Hughes D.P."/>
        </authorList>
    </citation>
    <scope>NUCLEOTIDE SEQUENCE [LARGE SCALE GENOMIC DNA]</scope>
    <source>
        <strain evidence="1 2">SC16a</strain>
    </source>
</reference>
<gene>
    <name evidence="1" type="ORF">XA68_13753</name>
</gene>
<sequence>MSVAARIFSLAPILLGIKPDAHCQAILDIMPGPLRRESWWSESHDLYTLLKHFRRSQSSDPRDMVFALIGISSDGQEVQFLRPDYTKSIQRVIQDVRRVLYHVDVPMQLPARNVEGYTTIDPFLNDLEEINNATLMALASSDANKDTVSRLLKRSSGPTHFVDGARAALAKDELPLCRLFLQALADPSIPESLLTRVVRDSKIWKATLAIMSRHSVTSLGLVLNFSADLSASKTACGTALLDLLLPSDTPWNLDLFTNALVEAVCRSKTDANSILDIIFKNHRASFSIMTVELVGALFREVFGEVIQHLVSLIENKSMLLEDRFHDYQAITNDFDSLQPLLSPGDLQMAVAARVPRFDDVLRGSEAPPWIRHWIMESQQKPWDLLVAHLHSVATLEGDSPTLELYLQQHSLWTSMAKHLTFMAENADPLSANGLYFPAPVYPALWNYLWNRVADKVAKIVVDTARDEDAEIVSCLLRQQQSWVLIINHVAIGTNASDLKMALILLQQRIWYNVVDQASQPSVQACNMPNKTWELLRQQLRLWGPVVEQLAGISIEQRAARSLAV</sequence>
<reference evidence="1 2" key="1">
    <citation type="journal article" date="2015" name="BMC Genomics">
        <title>Gene expression during zombie ant biting behavior reflects the complexity underlying fungal parasitic behavioral manipulation.</title>
        <authorList>
            <person name="de Bekker C."/>
            <person name="Ohm R.A."/>
            <person name="Loreto R.G."/>
            <person name="Sebastian A."/>
            <person name="Albert I."/>
            <person name="Merrow M."/>
            <person name="Brachmann A."/>
            <person name="Hughes D.P."/>
        </authorList>
    </citation>
    <scope>NUCLEOTIDE SEQUENCE [LARGE SCALE GENOMIC DNA]</scope>
    <source>
        <strain evidence="1 2">SC16a</strain>
    </source>
</reference>
<name>A0A2A9PAP1_OPHUN</name>
<proteinExistence type="predicted"/>
<accession>A0A2A9PAP1</accession>